<dbReference type="AlphaFoldDB" id="A0A0P0XRS3"/>
<dbReference type="OMA" id="WWRELRG"/>
<keyword evidence="1" id="KW-1133">Transmembrane helix</keyword>
<reference evidence="3" key="1">
    <citation type="journal article" date="2005" name="Nature">
        <title>The map-based sequence of the rice genome.</title>
        <authorList>
            <consortium name="International rice genome sequencing project (IRGSP)"/>
            <person name="Matsumoto T."/>
            <person name="Wu J."/>
            <person name="Kanamori H."/>
            <person name="Katayose Y."/>
            <person name="Fujisawa M."/>
            <person name="Namiki N."/>
            <person name="Mizuno H."/>
            <person name="Yamamoto K."/>
            <person name="Antonio B.A."/>
            <person name="Baba T."/>
            <person name="Sakata K."/>
            <person name="Nagamura Y."/>
            <person name="Aoki H."/>
            <person name="Arikawa K."/>
            <person name="Arita K."/>
            <person name="Bito T."/>
            <person name="Chiden Y."/>
            <person name="Fujitsuka N."/>
            <person name="Fukunaka R."/>
            <person name="Hamada M."/>
            <person name="Harada C."/>
            <person name="Hayashi A."/>
            <person name="Hijishita S."/>
            <person name="Honda M."/>
            <person name="Hosokawa S."/>
            <person name="Ichikawa Y."/>
            <person name="Idonuma A."/>
            <person name="Iijima M."/>
            <person name="Ikeda M."/>
            <person name="Ikeno M."/>
            <person name="Ito K."/>
            <person name="Ito S."/>
            <person name="Ito T."/>
            <person name="Ito Y."/>
            <person name="Ito Y."/>
            <person name="Iwabuchi A."/>
            <person name="Kamiya K."/>
            <person name="Karasawa W."/>
            <person name="Kurita K."/>
            <person name="Katagiri S."/>
            <person name="Kikuta A."/>
            <person name="Kobayashi H."/>
            <person name="Kobayashi N."/>
            <person name="Machita K."/>
            <person name="Maehara T."/>
            <person name="Masukawa M."/>
            <person name="Mizubayashi T."/>
            <person name="Mukai Y."/>
            <person name="Nagasaki H."/>
            <person name="Nagata Y."/>
            <person name="Naito S."/>
            <person name="Nakashima M."/>
            <person name="Nakama Y."/>
            <person name="Nakamichi Y."/>
            <person name="Nakamura M."/>
            <person name="Meguro A."/>
            <person name="Negishi M."/>
            <person name="Ohta I."/>
            <person name="Ohta T."/>
            <person name="Okamoto M."/>
            <person name="Ono N."/>
            <person name="Saji S."/>
            <person name="Sakaguchi M."/>
            <person name="Sakai K."/>
            <person name="Shibata M."/>
            <person name="Shimokawa T."/>
            <person name="Song J."/>
            <person name="Takazaki Y."/>
            <person name="Terasawa K."/>
            <person name="Tsugane M."/>
            <person name="Tsuji K."/>
            <person name="Ueda S."/>
            <person name="Waki K."/>
            <person name="Yamagata H."/>
            <person name="Yamamoto M."/>
            <person name="Yamamoto S."/>
            <person name="Yamane H."/>
            <person name="Yoshiki S."/>
            <person name="Yoshihara R."/>
            <person name="Yukawa K."/>
            <person name="Zhong H."/>
            <person name="Yano M."/>
            <person name="Yuan Q."/>
            <person name="Ouyang S."/>
            <person name="Liu J."/>
            <person name="Jones K.M."/>
            <person name="Gansberger K."/>
            <person name="Moffat K."/>
            <person name="Hill J."/>
            <person name="Bera J."/>
            <person name="Fadrosh D."/>
            <person name="Jin S."/>
            <person name="Johri S."/>
            <person name="Kim M."/>
            <person name="Overton L."/>
            <person name="Reardon M."/>
            <person name="Tsitrin T."/>
            <person name="Vuong H."/>
            <person name="Weaver B."/>
            <person name="Ciecko A."/>
            <person name="Tallon L."/>
            <person name="Jackson J."/>
            <person name="Pai G."/>
            <person name="Aken S.V."/>
            <person name="Utterback T."/>
            <person name="Reidmuller S."/>
            <person name="Feldblyum T."/>
            <person name="Hsiao J."/>
            <person name="Zismann V."/>
            <person name="Iobst S."/>
            <person name="de Vazeille A.R."/>
            <person name="Buell C.R."/>
            <person name="Ying K."/>
            <person name="Li Y."/>
            <person name="Lu T."/>
            <person name="Huang Y."/>
            <person name="Zhao Q."/>
            <person name="Feng Q."/>
            <person name="Zhang L."/>
            <person name="Zhu J."/>
            <person name="Weng Q."/>
            <person name="Mu J."/>
            <person name="Lu Y."/>
            <person name="Fan D."/>
            <person name="Liu Y."/>
            <person name="Guan J."/>
            <person name="Zhang Y."/>
            <person name="Yu S."/>
            <person name="Liu X."/>
            <person name="Zhang Y."/>
            <person name="Hong G."/>
            <person name="Han B."/>
            <person name="Choisne N."/>
            <person name="Demange N."/>
            <person name="Orjeda G."/>
            <person name="Samain S."/>
            <person name="Cattolico L."/>
            <person name="Pelletier E."/>
            <person name="Couloux A."/>
            <person name="Segurens B."/>
            <person name="Wincker P."/>
            <person name="D'Hont A."/>
            <person name="Scarpelli C."/>
            <person name="Weissenbach J."/>
            <person name="Salanoubat M."/>
            <person name="Quetier F."/>
            <person name="Yu Y."/>
            <person name="Kim H.R."/>
            <person name="Rambo T."/>
            <person name="Currie J."/>
            <person name="Collura K."/>
            <person name="Luo M."/>
            <person name="Yang T."/>
            <person name="Ammiraju J.S.S."/>
            <person name="Engler F."/>
            <person name="Soderlund C."/>
            <person name="Wing R.A."/>
            <person name="Palmer L.E."/>
            <person name="de la Bastide M."/>
            <person name="Spiegel L."/>
            <person name="Nascimento L."/>
            <person name="Zutavern T."/>
            <person name="O'Shaughnessy A."/>
            <person name="Dike S."/>
            <person name="Dedhia N."/>
            <person name="Preston R."/>
            <person name="Balija V."/>
            <person name="McCombie W.R."/>
            <person name="Chow T."/>
            <person name="Chen H."/>
            <person name="Chung M."/>
            <person name="Chen C."/>
            <person name="Shaw J."/>
            <person name="Wu H."/>
            <person name="Hsiao K."/>
            <person name="Chao Y."/>
            <person name="Chu M."/>
            <person name="Cheng C."/>
            <person name="Hour A."/>
            <person name="Lee P."/>
            <person name="Lin S."/>
            <person name="Lin Y."/>
            <person name="Liou J."/>
            <person name="Liu S."/>
            <person name="Hsing Y."/>
            <person name="Raghuvanshi S."/>
            <person name="Mohanty A."/>
            <person name="Bharti A.K."/>
            <person name="Gaur A."/>
            <person name="Gupta V."/>
            <person name="Kumar D."/>
            <person name="Ravi V."/>
            <person name="Vij S."/>
            <person name="Kapur A."/>
            <person name="Khurana P."/>
            <person name="Khurana P."/>
            <person name="Khurana J.P."/>
            <person name="Tyagi A.K."/>
            <person name="Gaikwad K."/>
            <person name="Singh A."/>
            <person name="Dalal V."/>
            <person name="Srivastava S."/>
            <person name="Dixit A."/>
            <person name="Pal A.K."/>
            <person name="Ghazi I.A."/>
            <person name="Yadav M."/>
            <person name="Pandit A."/>
            <person name="Bhargava A."/>
            <person name="Sureshbabu K."/>
            <person name="Batra K."/>
            <person name="Sharma T.R."/>
            <person name="Mohapatra T."/>
            <person name="Singh N.K."/>
            <person name="Messing J."/>
            <person name="Nelson A.B."/>
            <person name="Fuks G."/>
            <person name="Kavchok S."/>
            <person name="Keizer G."/>
            <person name="Linton E."/>
            <person name="Llaca V."/>
            <person name="Song R."/>
            <person name="Tanyolac B."/>
            <person name="Young S."/>
            <person name="Ho-Il K."/>
            <person name="Hahn J.H."/>
            <person name="Sangsakoo G."/>
            <person name="Vanavichit A."/>
            <person name="de Mattos Luiz.A.T."/>
            <person name="Zimmer P.D."/>
            <person name="Malone G."/>
            <person name="Dellagostin O."/>
            <person name="de Oliveira A.C."/>
            <person name="Bevan M."/>
            <person name="Bancroft I."/>
            <person name="Minx P."/>
            <person name="Cordum H."/>
            <person name="Wilson R."/>
            <person name="Cheng Z."/>
            <person name="Jin W."/>
            <person name="Jiang J."/>
            <person name="Leong S.A."/>
            <person name="Iwama H."/>
            <person name="Gojobori T."/>
            <person name="Itoh T."/>
            <person name="Niimura Y."/>
            <person name="Fujii Y."/>
            <person name="Habara T."/>
            <person name="Sakai H."/>
            <person name="Sato Y."/>
            <person name="Wilson G."/>
            <person name="Kumar K."/>
            <person name="McCouch S."/>
            <person name="Juretic N."/>
            <person name="Hoen D."/>
            <person name="Wright S."/>
            <person name="Bruskiewich R."/>
            <person name="Bureau T."/>
            <person name="Miyao A."/>
            <person name="Hirochika H."/>
            <person name="Nishikawa T."/>
            <person name="Kadowaki K."/>
            <person name="Sugiura M."/>
            <person name="Burr B."/>
            <person name="Sasaki T."/>
        </authorList>
    </citation>
    <scope>NUCLEOTIDE SEQUENCE [LARGE SCALE GENOMIC DNA]</scope>
    <source>
        <strain evidence="3">cv. Nipponbare</strain>
    </source>
</reference>
<accession>A0A0P0XRS3</accession>
<protein>
    <submittedName>
        <fullName evidence="2">Os10g0104000 protein</fullName>
    </submittedName>
</protein>
<dbReference type="PaxDb" id="39947-A0A0P0XRS3"/>
<dbReference type="Gramene" id="Os10t0104000-01">
    <property type="protein sequence ID" value="Os10t0104000-01"/>
    <property type="gene ID" value="Os10g0104000"/>
</dbReference>
<dbReference type="InParanoid" id="A0A0P0XRS3"/>
<organism evidence="2 3">
    <name type="scientific">Oryza sativa subsp. japonica</name>
    <name type="common">Rice</name>
    <dbReference type="NCBI Taxonomy" id="39947"/>
    <lineage>
        <taxon>Eukaryota</taxon>
        <taxon>Viridiplantae</taxon>
        <taxon>Streptophyta</taxon>
        <taxon>Embryophyta</taxon>
        <taxon>Tracheophyta</taxon>
        <taxon>Spermatophyta</taxon>
        <taxon>Magnoliopsida</taxon>
        <taxon>Liliopsida</taxon>
        <taxon>Poales</taxon>
        <taxon>Poaceae</taxon>
        <taxon>BOP clade</taxon>
        <taxon>Oryzoideae</taxon>
        <taxon>Oryzeae</taxon>
        <taxon>Oryzinae</taxon>
        <taxon>Oryza</taxon>
        <taxon>Oryza sativa</taxon>
    </lineage>
</organism>
<evidence type="ECO:0000256" key="1">
    <source>
        <dbReference type="SAM" id="Phobius"/>
    </source>
</evidence>
<sequence length="66" mass="7237">MHGRGDATAMAMVMALYMATGGDMMLMQLVLAEVAHLMSLLVWGWWRELRGALAVAGVEEEDGVWV</sequence>
<dbReference type="Proteomes" id="UP000059680">
    <property type="component" value="Chromosome 10"/>
</dbReference>
<proteinExistence type="predicted"/>
<feature type="transmembrane region" description="Helical" evidence="1">
    <location>
        <begin position="25"/>
        <end position="46"/>
    </location>
</feature>
<evidence type="ECO:0000313" key="3">
    <source>
        <dbReference type="Proteomes" id="UP000059680"/>
    </source>
</evidence>
<reference evidence="2 3" key="2">
    <citation type="journal article" date="2013" name="Plant Cell Physiol.">
        <title>Rice Annotation Project Database (RAP-DB): an integrative and interactive database for rice genomics.</title>
        <authorList>
            <person name="Sakai H."/>
            <person name="Lee S.S."/>
            <person name="Tanaka T."/>
            <person name="Numa H."/>
            <person name="Kim J."/>
            <person name="Kawahara Y."/>
            <person name="Wakimoto H."/>
            <person name="Yang C.C."/>
            <person name="Iwamoto M."/>
            <person name="Abe T."/>
            <person name="Yamada Y."/>
            <person name="Muto A."/>
            <person name="Inokuchi H."/>
            <person name="Ikemura T."/>
            <person name="Matsumoto T."/>
            <person name="Sasaki T."/>
            <person name="Itoh T."/>
        </authorList>
    </citation>
    <scope>NUCLEOTIDE SEQUENCE [LARGE SCALE GENOMIC DNA]</scope>
    <source>
        <strain evidence="3">cv. Nipponbare</strain>
    </source>
</reference>
<dbReference type="EMBL" id="AP014966">
    <property type="protein sequence ID" value="BAT09583.1"/>
    <property type="molecule type" value="Genomic_DNA"/>
</dbReference>
<name>A0A0P0XRS3_ORYSJ</name>
<gene>
    <name evidence="2" type="ordered locus">Os10g0104000</name>
    <name evidence="2" type="ORF">OSNPB_100104000</name>
</gene>
<keyword evidence="1" id="KW-0812">Transmembrane</keyword>
<evidence type="ECO:0000313" key="2">
    <source>
        <dbReference type="EMBL" id="BAT09583.1"/>
    </source>
</evidence>
<keyword evidence="1" id="KW-0472">Membrane</keyword>
<reference evidence="2 3" key="3">
    <citation type="journal article" date="2013" name="Rice">
        <title>Improvement of the Oryza sativa Nipponbare reference genome using next generation sequence and optical map data.</title>
        <authorList>
            <person name="Kawahara Y."/>
            <person name="de la Bastide M."/>
            <person name="Hamilton J.P."/>
            <person name="Kanamori H."/>
            <person name="McCombie W.R."/>
            <person name="Ouyang S."/>
            <person name="Schwartz D.C."/>
            <person name="Tanaka T."/>
            <person name="Wu J."/>
            <person name="Zhou S."/>
            <person name="Childs K.L."/>
            <person name="Davidson R.M."/>
            <person name="Lin H."/>
            <person name="Quesada-Ocampo L."/>
            <person name="Vaillancourt B."/>
            <person name="Sakai H."/>
            <person name="Lee S.S."/>
            <person name="Kim J."/>
            <person name="Numa H."/>
            <person name="Itoh T."/>
            <person name="Buell C.R."/>
            <person name="Matsumoto T."/>
        </authorList>
    </citation>
    <scope>NUCLEOTIDE SEQUENCE [LARGE SCALE GENOMIC DNA]</scope>
    <source>
        <strain evidence="3">cv. Nipponbare</strain>
    </source>
</reference>
<keyword evidence="3" id="KW-1185">Reference proteome</keyword>